<keyword evidence="3" id="KW-0547">Nucleotide-binding</keyword>
<dbReference type="PROSITE" id="PS50893">
    <property type="entry name" value="ABC_TRANSPORTER_2"/>
    <property type="match status" value="1"/>
</dbReference>
<dbReference type="CDD" id="cd10147">
    <property type="entry name" value="Wzt_C-like"/>
    <property type="match status" value="1"/>
</dbReference>
<evidence type="ECO:0000313" key="7">
    <source>
        <dbReference type="EMBL" id="CAB5030616.1"/>
    </source>
</evidence>
<evidence type="ECO:0000256" key="2">
    <source>
        <dbReference type="ARBA" id="ARBA00022448"/>
    </source>
</evidence>
<accession>A0A6J7EHD1</accession>
<dbReference type="EMBL" id="CAFBLT010000003">
    <property type="protein sequence ID" value="CAB4882822.1"/>
    <property type="molecule type" value="Genomic_DNA"/>
</dbReference>
<evidence type="ECO:0000256" key="4">
    <source>
        <dbReference type="ARBA" id="ARBA00022840"/>
    </source>
</evidence>
<protein>
    <submittedName>
        <fullName evidence="6">Unannotated protein</fullName>
    </submittedName>
</protein>
<keyword evidence="4" id="KW-0067">ATP-binding</keyword>
<dbReference type="Gene3D" id="3.40.50.300">
    <property type="entry name" value="P-loop containing nucleotide triphosphate hydrolases"/>
    <property type="match status" value="1"/>
</dbReference>
<feature type="domain" description="ABC transporter" evidence="5">
    <location>
        <begin position="27"/>
        <end position="247"/>
    </location>
</feature>
<dbReference type="InterPro" id="IPR050683">
    <property type="entry name" value="Bact_Polysacc_Export_ATP-bd"/>
</dbReference>
<dbReference type="GO" id="GO:0140359">
    <property type="term" value="F:ABC-type transporter activity"/>
    <property type="evidence" value="ECO:0007669"/>
    <property type="project" value="InterPro"/>
</dbReference>
<dbReference type="InterPro" id="IPR029439">
    <property type="entry name" value="Wzt_C"/>
</dbReference>
<proteinExistence type="inferred from homology"/>
<dbReference type="InterPro" id="IPR003593">
    <property type="entry name" value="AAA+_ATPase"/>
</dbReference>
<dbReference type="SUPFAM" id="SSF52540">
    <property type="entry name" value="P-loop containing nucleoside triphosphate hydrolases"/>
    <property type="match status" value="1"/>
</dbReference>
<dbReference type="EMBL" id="CAFBPM010000021">
    <property type="protein sequence ID" value="CAB5030616.1"/>
    <property type="molecule type" value="Genomic_DNA"/>
</dbReference>
<organism evidence="6">
    <name type="scientific">freshwater metagenome</name>
    <dbReference type="NCBI Taxonomy" id="449393"/>
    <lineage>
        <taxon>unclassified sequences</taxon>
        <taxon>metagenomes</taxon>
        <taxon>ecological metagenomes</taxon>
    </lineage>
</organism>
<dbReference type="GO" id="GO:0005524">
    <property type="term" value="F:ATP binding"/>
    <property type="evidence" value="ECO:0007669"/>
    <property type="project" value="UniProtKB-KW"/>
</dbReference>
<dbReference type="PANTHER" id="PTHR46743">
    <property type="entry name" value="TEICHOIC ACIDS EXPORT ATP-BINDING PROTEIN TAGH"/>
    <property type="match status" value="1"/>
</dbReference>
<dbReference type="Gene3D" id="2.70.50.60">
    <property type="entry name" value="abc- transporter (atp binding component) like domain"/>
    <property type="match status" value="1"/>
</dbReference>
<dbReference type="SMART" id="SM00382">
    <property type="entry name" value="AAA"/>
    <property type="match status" value="1"/>
</dbReference>
<evidence type="ECO:0000313" key="6">
    <source>
        <dbReference type="EMBL" id="CAB4882822.1"/>
    </source>
</evidence>
<evidence type="ECO:0000256" key="1">
    <source>
        <dbReference type="ARBA" id="ARBA00005417"/>
    </source>
</evidence>
<reference evidence="6" key="1">
    <citation type="submission" date="2020-05" db="EMBL/GenBank/DDBJ databases">
        <authorList>
            <person name="Chiriac C."/>
            <person name="Salcher M."/>
            <person name="Ghai R."/>
            <person name="Kavagutti S V."/>
        </authorList>
    </citation>
    <scope>NUCLEOTIDE SEQUENCE</scope>
</reference>
<dbReference type="GO" id="GO:0016887">
    <property type="term" value="F:ATP hydrolysis activity"/>
    <property type="evidence" value="ECO:0007669"/>
    <property type="project" value="InterPro"/>
</dbReference>
<name>A0A6J7EHD1_9ZZZZ</name>
<dbReference type="Pfam" id="PF00005">
    <property type="entry name" value="ABC_tran"/>
    <property type="match status" value="1"/>
</dbReference>
<dbReference type="GO" id="GO:0016020">
    <property type="term" value="C:membrane"/>
    <property type="evidence" value="ECO:0007669"/>
    <property type="project" value="InterPro"/>
</dbReference>
<dbReference type="PANTHER" id="PTHR46743:SF2">
    <property type="entry name" value="TEICHOIC ACIDS EXPORT ATP-BINDING PROTEIN TAGH"/>
    <property type="match status" value="1"/>
</dbReference>
<dbReference type="InterPro" id="IPR027417">
    <property type="entry name" value="P-loop_NTPase"/>
</dbReference>
<evidence type="ECO:0000256" key="3">
    <source>
        <dbReference type="ARBA" id="ARBA00022741"/>
    </source>
</evidence>
<dbReference type="InterPro" id="IPR015860">
    <property type="entry name" value="ABC_transpr_TagH-like"/>
</dbReference>
<dbReference type="Pfam" id="PF14524">
    <property type="entry name" value="Wzt_C"/>
    <property type="match status" value="1"/>
</dbReference>
<sequence>MSDVAVSIDSVSKRFRLYHERGTSLKERFVKAGRSRYDELLALNDVSVDIEVGETIGILGHNGSGKSTLLKCVCGVLQPTMGQVVVQGKLAALLELGAGFQPELSGRDNIYLNGSMLGLGKKEIDDVFDDIVKFSELEQFIDNQVKFYSSGMYVRLGFAVAVNVQPDILVIDEVLAVGDERFQRKCMDRIREFQEMGRTIIFVTHSAEQVRAICDRAVVLNKGSVIDIGTPGHSVRVFRENLLEAGDGPGAVVVPAVENPEVERTIDFVPQEDDRPVRLSTVQLDYPGVSELPYLKSGDPLSVKVGFVAERAVESVVFAITIVEPKGEILLKTDTNQLDMVFHLDEGPGEMVFQFPSWPLFDGEYKVSVGIQSRLGGVAYDWSEDAVSVEVLYEGQAGGLLNLPLSAAILSGGTALEEPA</sequence>
<gene>
    <name evidence="6" type="ORF">UFOPK3427_01663</name>
    <name evidence="7" type="ORF">UFOPK4112_01605</name>
</gene>
<comment type="similarity">
    <text evidence="1">Belongs to the ABC transporter superfamily.</text>
</comment>
<dbReference type="AlphaFoldDB" id="A0A6J7EHD1"/>
<evidence type="ECO:0000259" key="5">
    <source>
        <dbReference type="PROSITE" id="PS50893"/>
    </source>
</evidence>
<dbReference type="InterPro" id="IPR003439">
    <property type="entry name" value="ABC_transporter-like_ATP-bd"/>
</dbReference>
<keyword evidence="2" id="KW-0813">Transport</keyword>
<dbReference type="CDD" id="cd03220">
    <property type="entry name" value="ABC_KpsT_Wzt"/>
    <property type="match status" value="1"/>
</dbReference>